<evidence type="ECO:0000313" key="2">
    <source>
        <dbReference type="Proteomes" id="UP000586031"/>
    </source>
</evidence>
<dbReference type="Proteomes" id="UP000586031">
    <property type="component" value="Unassembled WGS sequence"/>
</dbReference>
<dbReference type="EMBL" id="DUHE01000237">
    <property type="protein sequence ID" value="HII84850.1"/>
    <property type="molecule type" value="Genomic_DNA"/>
</dbReference>
<name>A0A7J4TKL4_9EURY</name>
<accession>A0A7J4TKL4</accession>
<reference evidence="2" key="1">
    <citation type="journal article" date="2020" name="bioRxiv">
        <title>A rank-normalized archaeal taxonomy based on genome phylogeny resolves widespread incomplete and uneven classifications.</title>
        <authorList>
            <person name="Rinke C."/>
            <person name="Chuvochina M."/>
            <person name="Mussig A.J."/>
            <person name="Chaumeil P.-A."/>
            <person name="Waite D.W."/>
            <person name="Whitman W.B."/>
            <person name="Parks D.H."/>
            <person name="Hugenholtz P."/>
        </authorList>
    </citation>
    <scope>NUCLEOTIDE SEQUENCE [LARGE SCALE GENOMIC DNA]</scope>
</reference>
<comment type="caution">
    <text evidence="1">The sequence shown here is derived from an EMBL/GenBank/DDBJ whole genome shotgun (WGS) entry which is preliminary data.</text>
</comment>
<dbReference type="AlphaFoldDB" id="A0A7J4TKL4"/>
<evidence type="ECO:0000313" key="1">
    <source>
        <dbReference type="EMBL" id="HII84850.1"/>
    </source>
</evidence>
<organism evidence="1 2">
    <name type="scientific">Methanobacterium subterraneum</name>
    <dbReference type="NCBI Taxonomy" id="59277"/>
    <lineage>
        <taxon>Archaea</taxon>
        <taxon>Methanobacteriati</taxon>
        <taxon>Methanobacteriota</taxon>
        <taxon>Methanomada group</taxon>
        <taxon>Methanobacteria</taxon>
        <taxon>Methanobacteriales</taxon>
        <taxon>Methanobacteriaceae</taxon>
        <taxon>Methanobacterium</taxon>
    </lineage>
</organism>
<protein>
    <submittedName>
        <fullName evidence="1">Uncharacterized protein</fullName>
    </submittedName>
</protein>
<sequence>MISGIVLYHTKEKADCNAGYHQYASFYKKKLVSISAFLLPSSQHSPDPQLKLPCIFQFVPRRECQFCNKFHSIIVTPTHIVTPSAAPENSGTPFI</sequence>
<proteinExistence type="predicted"/>
<gene>
    <name evidence="1" type="ORF">HA271_08490</name>
</gene>